<sequence length="35" mass="3971">QIREKKEASKSRARFWEMAGSKMASITGLTADEKK</sequence>
<dbReference type="EMBL" id="BLLF01000285">
    <property type="protein sequence ID" value="GFH10073.1"/>
    <property type="molecule type" value="Genomic_DNA"/>
</dbReference>
<comment type="caution">
    <text evidence="1">The sequence shown here is derived from an EMBL/GenBank/DDBJ whole genome shotgun (WGS) entry which is preliminary data.</text>
</comment>
<keyword evidence="1" id="KW-0067">ATP-binding</keyword>
<evidence type="ECO:0000313" key="1">
    <source>
        <dbReference type="EMBL" id="GFH10073.1"/>
    </source>
</evidence>
<protein>
    <submittedName>
        <fullName evidence="1">Pre-mRNA-splicing factor ATP-dependent RNA helicase PRP16</fullName>
    </submittedName>
</protein>
<keyword evidence="1" id="KW-0347">Helicase</keyword>
<dbReference type="Proteomes" id="UP000485058">
    <property type="component" value="Unassembled WGS sequence"/>
</dbReference>
<organism evidence="1 2">
    <name type="scientific">Haematococcus lacustris</name>
    <name type="common">Green alga</name>
    <name type="synonym">Haematococcus pluvialis</name>
    <dbReference type="NCBI Taxonomy" id="44745"/>
    <lineage>
        <taxon>Eukaryota</taxon>
        <taxon>Viridiplantae</taxon>
        <taxon>Chlorophyta</taxon>
        <taxon>core chlorophytes</taxon>
        <taxon>Chlorophyceae</taxon>
        <taxon>CS clade</taxon>
        <taxon>Chlamydomonadales</taxon>
        <taxon>Haematococcaceae</taxon>
        <taxon>Haematococcus</taxon>
    </lineage>
</organism>
<gene>
    <name evidence="1" type="ORF">HaLaN_05322</name>
</gene>
<feature type="non-terminal residue" evidence="1">
    <location>
        <position position="1"/>
    </location>
</feature>
<keyword evidence="1" id="KW-0547">Nucleotide-binding</keyword>
<reference evidence="1 2" key="1">
    <citation type="submission" date="2020-02" db="EMBL/GenBank/DDBJ databases">
        <title>Draft genome sequence of Haematococcus lacustris strain NIES-144.</title>
        <authorList>
            <person name="Morimoto D."/>
            <person name="Nakagawa S."/>
            <person name="Yoshida T."/>
            <person name="Sawayama S."/>
        </authorList>
    </citation>
    <scope>NUCLEOTIDE SEQUENCE [LARGE SCALE GENOMIC DNA]</scope>
    <source>
        <strain evidence="1 2">NIES-144</strain>
    </source>
</reference>
<dbReference type="GO" id="GO:0004386">
    <property type="term" value="F:helicase activity"/>
    <property type="evidence" value="ECO:0007669"/>
    <property type="project" value="UniProtKB-KW"/>
</dbReference>
<accession>A0A699YIZ6</accession>
<feature type="non-terminal residue" evidence="1">
    <location>
        <position position="35"/>
    </location>
</feature>
<name>A0A699YIZ6_HAELA</name>
<dbReference type="AlphaFoldDB" id="A0A699YIZ6"/>
<keyword evidence="1" id="KW-0378">Hydrolase</keyword>
<keyword evidence="2" id="KW-1185">Reference proteome</keyword>
<evidence type="ECO:0000313" key="2">
    <source>
        <dbReference type="Proteomes" id="UP000485058"/>
    </source>
</evidence>
<proteinExistence type="predicted"/>